<name>A0A9W8B4L1_9FUNG</name>
<dbReference type="FunFam" id="1.10.10.10:FF:000135">
    <property type="entry name" value="forkhead box protein G1"/>
    <property type="match status" value="1"/>
</dbReference>
<dbReference type="InterPro" id="IPR008984">
    <property type="entry name" value="SMAD_FHA_dom_sf"/>
</dbReference>
<dbReference type="CDD" id="cd20024">
    <property type="entry name" value="FH_FOXJ2-like"/>
    <property type="match status" value="1"/>
</dbReference>
<dbReference type="PANTHER" id="PTHR45881:SF1">
    <property type="entry name" value="FORK HEAD PROTEIN HOMOLOG 2"/>
    <property type="match status" value="1"/>
</dbReference>
<sequence>MNDEHAATLLAEKFGPASEQTPAQPTPSMSHSQPTPTTSLPPSAARNAMVVDSGAPVQAYAKLEGPEICYYIRSLQTVLGRRTNAHDLVDVDLGRVKAISREHARISYNFASARFEISVLGKNGILINDGYVPHGSNVVLTHHTKIQIAHVYFMFLLPKVPARVASQDSTHGIPPSLSTPSKFANPSLHPASLTATPHGTVIPSSHPRLQPSPHPSMLQSPLASQGPRPIRQAKLPSVQPSPGTVHMPYTPSTPPQSEQRANCDDGEIDYTKSDKKPHFSYASLIAQAINSTEEKKITLNGIYNYIASTYPYYQLTKNGWQNSIRHNLSLNKAFVKVQRADNEPGKGAYWAIEKEYQSMFANGVYKRSRRTHASKAAKRNREMTTPYSPPNRNMQKLSLSPLQSRPQIGGTPKQYNGTTVTTPATAPPATSALDRTSSAGAVGSASQVPELGTPSRLPPVLPKPSPPTAPPTTLTQHPSPPPSTTQPSPPSQASSPDQQSSDDSSSQSQ</sequence>
<dbReference type="InterPro" id="IPR001766">
    <property type="entry name" value="Fork_head_dom"/>
</dbReference>
<dbReference type="PRINTS" id="PR00053">
    <property type="entry name" value="FORKHEAD"/>
</dbReference>
<feature type="compositionally biased region" description="Polar residues" evidence="7">
    <location>
        <begin position="166"/>
        <end position="184"/>
    </location>
</feature>
<evidence type="ECO:0000256" key="3">
    <source>
        <dbReference type="ARBA" id="ARBA00023125"/>
    </source>
</evidence>
<feature type="compositionally biased region" description="Polar residues" evidence="7">
    <location>
        <begin position="383"/>
        <end position="406"/>
    </location>
</feature>
<evidence type="ECO:0008006" key="12">
    <source>
        <dbReference type="Google" id="ProtNLM"/>
    </source>
</evidence>
<reference evidence="10" key="1">
    <citation type="submission" date="2022-07" db="EMBL/GenBank/DDBJ databases">
        <title>Phylogenomic reconstructions and comparative analyses of Kickxellomycotina fungi.</title>
        <authorList>
            <person name="Reynolds N.K."/>
            <person name="Stajich J.E."/>
            <person name="Barry K."/>
            <person name="Grigoriev I.V."/>
            <person name="Crous P."/>
            <person name="Smith M.E."/>
        </authorList>
    </citation>
    <scope>NUCLEOTIDE SEQUENCE</scope>
    <source>
        <strain evidence="10">RSA 567</strain>
    </source>
</reference>
<dbReference type="SUPFAM" id="SSF49879">
    <property type="entry name" value="SMAD/FHA domain"/>
    <property type="match status" value="1"/>
</dbReference>
<evidence type="ECO:0000256" key="4">
    <source>
        <dbReference type="ARBA" id="ARBA00023163"/>
    </source>
</evidence>
<dbReference type="PROSITE" id="PS50006">
    <property type="entry name" value="FHA_DOMAIN"/>
    <property type="match status" value="1"/>
</dbReference>
<dbReference type="CDD" id="cd22701">
    <property type="entry name" value="FHA_FKH1-like"/>
    <property type="match status" value="1"/>
</dbReference>
<gene>
    <name evidence="10" type="ORF">H4R34_001375</name>
</gene>
<dbReference type="SMART" id="SM00339">
    <property type="entry name" value="FH"/>
    <property type="match status" value="1"/>
</dbReference>
<evidence type="ECO:0000256" key="7">
    <source>
        <dbReference type="SAM" id="MobiDB-lite"/>
    </source>
</evidence>
<feature type="domain" description="Fork-head" evidence="9">
    <location>
        <begin position="276"/>
        <end position="370"/>
    </location>
</feature>
<feature type="compositionally biased region" description="Low complexity" evidence="7">
    <location>
        <begin position="437"/>
        <end position="446"/>
    </location>
</feature>
<dbReference type="Pfam" id="PF00498">
    <property type="entry name" value="FHA"/>
    <property type="match status" value="1"/>
</dbReference>
<feature type="region of interest" description="Disordered" evidence="7">
    <location>
        <begin position="367"/>
        <end position="509"/>
    </location>
</feature>
<dbReference type="SUPFAM" id="SSF46785">
    <property type="entry name" value="Winged helix' DNA-binding domain"/>
    <property type="match status" value="1"/>
</dbReference>
<feature type="DNA-binding region" description="Fork-head" evidence="6">
    <location>
        <begin position="276"/>
        <end position="370"/>
    </location>
</feature>
<feature type="compositionally biased region" description="Pro residues" evidence="7">
    <location>
        <begin position="456"/>
        <end position="470"/>
    </location>
</feature>
<dbReference type="Pfam" id="PF00250">
    <property type="entry name" value="Forkhead"/>
    <property type="match status" value="1"/>
</dbReference>
<keyword evidence="2" id="KW-0805">Transcription regulation</keyword>
<feature type="compositionally biased region" description="Low complexity" evidence="7">
    <location>
        <begin position="491"/>
        <end position="509"/>
    </location>
</feature>
<feature type="region of interest" description="Disordered" evidence="7">
    <location>
        <begin position="1"/>
        <end position="44"/>
    </location>
</feature>
<dbReference type="PANTHER" id="PTHR45881">
    <property type="entry name" value="CHECKPOINT SUPPRESSOR 1-LIKE, ISOFORM A-RELATED"/>
    <property type="match status" value="1"/>
</dbReference>
<evidence type="ECO:0000256" key="5">
    <source>
        <dbReference type="ARBA" id="ARBA00023242"/>
    </source>
</evidence>
<evidence type="ECO:0000256" key="1">
    <source>
        <dbReference type="ARBA" id="ARBA00004123"/>
    </source>
</evidence>
<dbReference type="PROSITE" id="PS00658">
    <property type="entry name" value="FORK_HEAD_2"/>
    <property type="match status" value="1"/>
</dbReference>
<accession>A0A9W8B4L1</accession>
<dbReference type="Proteomes" id="UP001151582">
    <property type="component" value="Unassembled WGS sequence"/>
</dbReference>
<evidence type="ECO:0000313" key="11">
    <source>
        <dbReference type="Proteomes" id="UP001151582"/>
    </source>
</evidence>
<dbReference type="SMART" id="SM00240">
    <property type="entry name" value="FHA"/>
    <property type="match status" value="1"/>
</dbReference>
<evidence type="ECO:0000313" key="10">
    <source>
        <dbReference type="EMBL" id="KAJ1983291.1"/>
    </source>
</evidence>
<keyword evidence="3 6" id="KW-0238">DNA-binding</keyword>
<evidence type="ECO:0000256" key="2">
    <source>
        <dbReference type="ARBA" id="ARBA00023015"/>
    </source>
</evidence>
<dbReference type="GO" id="GO:0000978">
    <property type="term" value="F:RNA polymerase II cis-regulatory region sequence-specific DNA binding"/>
    <property type="evidence" value="ECO:0007669"/>
    <property type="project" value="TreeGrafter"/>
</dbReference>
<feature type="compositionally biased region" description="Polar residues" evidence="7">
    <location>
        <begin position="18"/>
        <end position="29"/>
    </location>
</feature>
<feature type="compositionally biased region" description="Low complexity" evidence="7">
    <location>
        <begin position="418"/>
        <end position="430"/>
    </location>
</feature>
<dbReference type="AlphaFoldDB" id="A0A9W8B4L1"/>
<proteinExistence type="predicted"/>
<dbReference type="Gene3D" id="1.10.10.10">
    <property type="entry name" value="Winged helix-like DNA-binding domain superfamily/Winged helix DNA-binding domain"/>
    <property type="match status" value="1"/>
</dbReference>
<protein>
    <recommendedName>
        <fullName evidence="12">Fork head domain-containing protein</fullName>
    </recommendedName>
</protein>
<keyword evidence="5 6" id="KW-0539">Nucleus</keyword>
<comment type="caution">
    <text evidence="10">The sequence shown here is derived from an EMBL/GenBank/DDBJ whole genome shotgun (WGS) entry which is preliminary data.</text>
</comment>
<feature type="domain" description="FHA" evidence="8">
    <location>
        <begin position="77"/>
        <end position="132"/>
    </location>
</feature>
<dbReference type="InterPro" id="IPR030456">
    <property type="entry name" value="TF_fork_head_CS_2"/>
</dbReference>
<dbReference type="OrthoDB" id="5954824at2759"/>
<dbReference type="GO" id="GO:0005634">
    <property type="term" value="C:nucleus"/>
    <property type="evidence" value="ECO:0007669"/>
    <property type="project" value="UniProtKB-SubCell"/>
</dbReference>
<dbReference type="PROSITE" id="PS50039">
    <property type="entry name" value="FORK_HEAD_3"/>
    <property type="match status" value="1"/>
</dbReference>
<dbReference type="InterPro" id="IPR000253">
    <property type="entry name" value="FHA_dom"/>
</dbReference>
<feature type="compositionally biased region" description="Basic residues" evidence="7">
    <location>
        <begin position="367"/>
        <end position="378"/>
    </location>
</feature>
<dbReference type="EMBL" id="JANBQB010000062">
    <property type="protein sequence ID" value="KAJ1983291.1"/>
    <property type="molecule type" value="Genomic_DNA"/>
</dbReference>
<feature type="compositionally biased region" description="Low complexity" evidence="7">
    <location>
        <begin position="30"/>
        <end position="43"/>
    </location>
</feature>
<dbReference type="Gene3D" id="2.60.200.20">
    <property type="match status" value="1"/>
</dbReference>
<comment type="subcellular location">
    <subcellularLocation>
        <location evidence="1 6">Nucleus</location>
    </subcellularLocation>
</comment>
<dbReference type="InterPro" id="IPR036388">
    <property type="entry name" value="WH-like_DNA-bd_sf"/>
</dbReference>
<dbReference type="InterPro" id="IPR036390">
    <property type="entry name" value="WH_DNA-bd_sf"/>
</dbReference>
<keyword evidence="11" id="KW-1185">Reference proteome</keyword>
<dbReference type="GO" id="GO:0000981">
    <property type="term" value="F:DNA-binding transcription factor activity, RNA polymerase II-specific"/>
    <property type="evidence" value="ECO:0007669"/>
    <property type="project" value="TreeGrafter"/>
</dbReference>
<keyword evidence="4" id="KW-0804">Transcription</keyword>
<feature type="compositionally biased region" description="Pro residues" evidence="7">
    <location>
        <begin position="478"/>
        <end position="490"/>
    </location>
</feature>
<evidence type="ECO:0000259" key="9">
    <source>
        <dbReference type="PROSITE" id="PS50039"/>
    </source>
</evidence>
<evidence type="ECO:0000256" key="6">
    <source>
        <dbReference type="PROSITE-ProRule" id="PRU00089"/>
    </source>
</evidence>
<feature type="region of interest" description="Disordered" evidence="7">
    <location>
        <begin position="166"/>
        <end position="272"/>
    </location>
</feature>
<organism evidence="10 11">
    <name type="scientific">Dimargaris verticillata</name>
    <dbReference type="NCBI Taxonomy" id="2761393"/>
    <lineage>
        <taxon>Eukaryota</taxon>
        <taxon>Fungi</taxon>
        <taxon>Fungi incertae sedis</taxon>
        <taxon>Zoopagomycota</taxon>
        <taxon>Kickxellomycotina</taxon>
        <taxon>Dimargaritomycetes</taxon>
        <taxon>Dimargaritales</taxon>
        <taxon>Dimargaritaceae</taxon>
        <taxon>Dimargaris</taxon>
    </lineage>
</organism>
<evidence type="ECO:0000259" key="8">
    <source>
        <dbReference type="PROSITE" id="PS50006"/>
    </source>
</evidence>